<sequence length="178" mass="19953">MAFRSKQDPLEHVPTMRRYARSLCRDADAADDLVHDALVRAYDGADGFRPGGSLRNWLLGIVRNSFLGDLRRRRAEDARHDAWASLLSDRIEPVQEKRAYLQQTLDRFMQLPDAQREVIHLISIEGLGYQEAAALLDIPVGTVMSRLSRARAALRTLDAEAESRAITSLRVVGGKDAD</sequence>
<dbReference type="Pfam" id="PF04542">
    <property type="entry name" value="Sigma70_r2"/>
    <property type="match status" value="1"/>
</dbReference>
<dbReference type="RefSeq" id="WP_222988888.1">
    <property type="nucleotide sequence ID" value="NZ_JAINVV010000003.1"/>
</dbReference>
<dbReference type="InterPro" id="IPR013325">
    <property type="entry name" value="RNA_pol_sigma_r2"/>
</dbReference>
<evidence type="ECO:0000256" key="3">
    <source>
        <dbReference type="ARBA" id="ARBA00023082"/>
    </source>
</evidence>
<accession>A0ABS7PP57</accession>
<evidence type="ECO:0000259" key="6">
    <source>
        <dbReference type="Pfam" id="PF08281"/>
    </source>
</evidence>
<dbReference type="InterPro" id="IPR039425">
    <property type="entry name" value="RNA_pol_sigma-70-like"/>
</dbReference>
<dbReference type="InterPro" id="IPR014284">
    <property type="entry name" value="RNA_pol_sigma-70_dom"/>
</dbReference>
<name>A0ABS7PP57_9SPHN</name>
<dbReference type="InterPro" id="IPR036388">
    <property type="entry name" value="WH-like_DNA-bd_sf"/>
</dbReference>
<gene>
    <name evidence="7" type="ORF">K7G82_05845</name>
</gene>
<keyword evidence="8" id="KW-1185">Reference proteome</keyword>
<evidence type="ECO:0000313" key="7">
    <source>
        <dbReference type="EMBL" id="MBY8821804.1"/>
    </source>
</evidence>
<dbReference type="NCBIfam" id="TIGR02937">
    <property type="entry name" value="sigma70-ECF"/>
    <property type="match status" value="1"/>
</dbReference>
<evidence type="ECO:0000313" key="8">
    <source>
        <dbReference type="Proteomes" id="UP000706039"/>
    </source>
</evidence>
<dbReference type="EMBL" id="JAINVV010000003">
    <property type="protein sequence ID" value="MBY8821804.1"/>
    <property type="molecule type" value="Genomic_DNA"/>
</dbReference>
<dbReference type="NCBIfam" id="NF009164">
    <property type="entry name" value="PRK12511.1"/>
    <property type="match status" value="1"/>
</dbReference>
<evidence type="ECO:0000259" key="5">
    <source>
        <dbReference type="Pfam" id="PF04542"/>
    </source>
</evidence>
<dbReference type="Pfam" id="PF08281">
    <property type="entry name" value="Sigma70_r4_2"/>
    <property type="match status" value="1"/>
</dbReference>
<dbReference type="PANTHER" id="PTHR43133">
    <property type="entry name" value="RNA POLYMERASE ECF-TYPE SIGMA FACTO"/>
    <property type="match status" value="1"/>
</dbReference>
<evidence type="ECO:0000256" key="4">
    <source>
        <dbReference type="ARBA" id="ARBA00023163"/>
    </source>
</evidence>
<protein>
    <submittedName>
        <fullName evidence="7">Sigma-70 family RNA polymerase sigma factor</fullName>
    </submittedName>
</protein>
<dbReference type="InterPro" id="IPR013324">
    <property type="entry name" value="RNA_pol_sigma_r3/r4-like"/>
</dbReference>
<dbReference type="PANTHER" id="PTHR43133:SF25">
    <property type="entry name" value="RNA POLYMERASE SIGMA FACTOR RFAY-RELATED"/>
    <property type="match status" value="1"/>
</dbReference>
<keyword evidence="3" id="KW-0731">Sigma factor</keyword>
<organism evidence="7 8">
    <name type="scientific">Sphingomonas colocasiae</name>
    <dbReference type="NCBI Taxonomy" id="1848973"/>
    <lineage>
        <taxon>Bacteria</taxon>
        <taxon>Pseudomonadati</taxon>
        <taxon>Pseudomonadota</taxon>
        <taxon>Alphaproteobacteria</taxon>
        <taxon>Sphingomonadales</taxon>
        <taxon>Sphingomonadaceae</taxon>
        <taxon>Sphingomonas</taxon>
    </lineage>
</organism>
<evidence type="ECO:0000256" key="1">
    <source>
        <dbReference type="ARBA" id="ARBA00010641"/>
    </source>
</evidence>
<dbReference type="InterPro" id="IPR007627">
    <property type="entry name" value="RNA_pol_sigma70_r2"/>
</dbReference>
<feature type="domain" description="RNA polymerase sigma-70 region 2" evidence="5">
    <location>
        <begin position="11"/>
        <end position="74"/>
    </location>
</feature>
<reference evidence="7 8" key="1">
    <citation type="submission" date="2021-08" db="EMBL/GenBank/DDBJ databases">
        <authorList>
            <person name="Tuo L."/>
        </authorList>
    </citation>
    <scope>NUCLEOTIDE SEQUENCE [LARGE SCALE GENOMIC DNA]</scope>
    <source>
        <strain evidence="7 8">JCM 31229</strain>
    </source>
</reference>
<dbReference type="Proteomes" id="UP000706039">
    <property type="component" value="Unassembled WGS sequence"/>
</dbReference>
<keyword evidence="2" id="KW-0805">Transcription regulation</keyword>
<dbReference type="SUPFAM" id="SSF88659">
    <property type="entry name" value="Sigma3 and sigma4 domains of RNA polymerase sigma factors"/>
    <property type="match status" value="1"/>
</dbReference>
<dbReference type="Gene3D" id="1.10.1740.10">
    <property type="match status" value="1"/>
</dbReference>
<comment type="caution">
    <text evidence="7">The sequence shown here is derived from an EMBL/GenBank/DDBJ whole genome shotgun (WGS) entry which is preliminary data.</text>
</comment>
<feature type="domain" description="RNA polymerase sigma factor 70 region 4 type 2" evidence="6">
    <location>
        <begin position="105"/>
        <end position="154"/>
    </location>
</feature>
<dbReference type="CDD" id="cd06171">
    <property type="entry name" value="Sigma70_r4"/>
    <property type="match status" value="1"/>
</dbReference>
<evidence type="ECO:0000256" key="2">
    <source>
        <dbReference type="ARBA" id="ARBA00023015"/>
    </source>
</evidence>
<dbReference type="Gene3D" id="1.10.10.10">
    <property type="entry name" value="Winged helix-like DNA-binding domain superfamily/Winged helix DNA-binding domain"/>
    <property type="match status" value="1"/>
</dbReference>
<keyword evidence="4" id="KW-0804">Transcription</keyword>
<proteinExistence type="inferred from homology"/>
<comment type="similarity">
    <text evidence="1">Belongs to the sigma-70 factor family. ECF subfamily.</text>
</comment>
<dbReference type="SUPFAM" id="SSF88946">
    <property type="entry name" value="Sigma2 domain of RNA polymerase sigma factors"/>
    <property type="match status" value="1"/>
</dbReference>
<dbReference type="InterPro" id="IPR013249">
    <property type="entry name" value="RNA_pol_sigma70_r4_t2"/>
</dbReference>